<reference evidence="2" key="1">
    <citation type="submission" date="2018-04" db="EMBL/GenBank/DDBJ databases">
        <title>Whole genome sequencing of Hypsizygus marmoreus.</title>
        <authorList>
            <person name="Choi I.-G."/>
            <person name="Min B."/>
            <person name="Kim J.-G."/>
            <person name="Kim S."/>
            <person name="Oh Y.-L."/>
            <person name="Kong W.-S."/>
            <person name="Park H."/>
            <person name="Jeong J."/>
            <person name="Song E.-S."/>
        </authorList>
    </citation>
    <scope>NUCLEOTIDE SEQUENCE [LARGE SCALE GENOMIC DNA]</scope>
    <source>
        <strain evidence="2">51987-8</strain>
    </source>
</reference>
<dbReference type="OrthoDB" id="3269353at2759"/>
<evidence type="ECO:0000313" key="2">
    <source>
        <dbReference type="EMBL" id="RDB22702.1"/>
    </source>
</evidence>
<feature type="region of interest" description="Disordered" evidence="1">
    <location>
        <begin position="1238"/>
        <end position="1281"/>
    </location>
</feature>
<feature type="region of interest" description="Disordered" evidence="1">
    <location>
        <begin position="237"/>
        <end position="282"/>
    </location>
</feature>
<dbReference type="InParanoid" id="A0A369JMX8"/>
<feature type="region of interest" description="Disordered" evidence="1">
    <location>
        <begin position="578"/>
        <end position="628"/>
    </location>
</feature>
<feature type="compositionally biased region" description="Basic and acidic residues" evidence="1">
    <location>
        <begin position="1341"/>
        <end position="1351"/>
    </location>
</feature>
<proteinExistence type="predicted"/>
<accession>A0A369JMX8</accession>
<dbReference type="Proteomes" id="UP000076154">
    <property type="component" value="Unassembled WGS sequence"/>
</dbReference>
<evidence type="ECO:0000256" key="1">
    <source>
        <dbReference type="SAM" id="MobiDB-lite"/>
    </source>
</evidence>
<protein>
    <submittedName>
        <fullName evidence="2">Uncharacterized protein</fullName>
    </submittedName>
</protein>
<feature type="region of interest" description="Disordered" evidence="1">
    <location>
        <begin position="1159"/>
        <end position="1225"/>
    </location>
</feature>
<dbReference type="STRING" id="39966.A0A369JMX8"/>
<sequence>MTPPSAPPFNKLSPFEFPRVPLSPPETNMDDITPAKMPLLSVVGPHELRVSDAEPSPAYSAPTPESAGARFRKISSIAYHHSGLRESRERTPQRSPKAFVIVIPPRTFSQEHGQLGHTLSTGPRYRLSQGLIMPLFPTMYGQLTAIAREFNFPSTTGLCLYLHFVENGVTMTPRVSDDSWPLIWTHVFDATTPSPAQRSPINGKIEFDIDIRQARWYTSWISSSHREYTVDPFSTNPSTAPSVAHFHGESKTTFQEDQVDRDEQDERSPIARQNSISAPTARHIPRKLSLVDRYDVVSTRSDSRPASRSALSPPVAPLVAQVLSPIFQEEEPPSAKHDLDSRVKSWRASAVLKPTPLAATGQTSLEPANMPNVVPIDDALLSTPDNELNLADFAWSISSAGPEEYDPVSPVSWDRVPSVHIASRMQGSVCLTPSDCTSFGPSDYTLPSPSPSSYRLPTPDIAHRMYDDVPPTPSTVTSWGAPLSYPPSPSSPYRAPSLDLGERAGWSRPVTPSTATSWGPASWPSSPINSEYIARSVHLGDRGEFSRPVTPSTATSWGAPLSYPPSPTTPFYVTTPDAGHRAFDDSEAQPDSKSAPWGHAWPYTSTQDISGTVQHPAPESPDQLAEDHDRSRTIPWALSWPYRQQNVSEDLIETLSVHHSSAYPRLVIYQFVYPHFDLYPAVALAENDHKSAGYPHFNLYPPVQLDIVRKSSVPLPPILVKLPVTYPHFGLYPTVHPADVHEKYAPVVEDGHGTISVKAPSVYPLFDLYPAVYPYITPYPQVPAMPTFETTVVRKTTGYPDFDLYPATEISACKAPLSAGYPDFNLYPALSPDSESPKALKLRAGYPAISVKVIPQYPWFNLYPAVYPCIMPYPSLDALDVPRGLSHKSSVVKGSSSMSAGYPDFVLYPPISAKKFDKARELTVRLSVYPTFNLYPAVYPVFDIYPAVERFDVISEHHDIPSEYPHFNLYPSVLGGVPHKQGVQDLPASKALSVRAPCSYPIFNLYPPIYPIFDIYPALREESLRKEEDVSLAGYPQFNLYPSPGYPDFDLYPSTFRKSEEHKSVTVRIKAHYPAFDLYPAVYPHFNLWPSMNEPQMASLPTRPKKLSSRLTHSELHAIVTMERVGSTGSFRSMESTSLFNKPVRPHHDLHSAVFSSGAVTIPNEAPQGIRKSDDSGKGSSDERPVPRRPSYLRPTSSRLPPLQAPSPNRGLPPRPPPTKGSRLSSAFESLPMLEFESRIPTYGASPTRRTSDDSTSGPARSVSLKPRGSVAERSDRLDRSSYLSITPKSAAVPRRRDSLVLQRVRAFDSPNEAAQLSMDTLSKFPAPPLPSIPRAPAPKPLDRSHYPFAR</sequence>
<comment type="caution">
    <text evidence="2">The sequence shown here is derived from an EMBL/GenBank/DDBJ whole genome shotgun (WGS) entry which is preliminary data.</text>
</comment>
<evidence type="ECO:0000313" key="3">
    <source>
        <dbReference type="Proteomes" id="UP000076154"/>
    </source>
</evidence>
<feature type="compositionally biased region" description="Basic and acidic residues" evidence="1">
    <location>
        <begin position="1271"/>
        <end position="1280"/>
    </location>
</feature>
<feature type="compositionally biased region" description="Pro residues" evidence="1">
    <location>
        <begin position="1326"/>
        <end position="1340"/>
    </location>
</feature>
<gene>
    <name evidence="2" type="ORF">Hypma_010144</name>
</gene>
<feature type="compositionally biased region" description="Basic and acidic residues" evidence="1">
    <location>
        <begin position="1171"/>
        <end position="1186"/>
    </location>
</feature>
<feature type="region of interest" description="Disordered" evidence="1">
    <location>
        <begin position="1"/>
        <end position="33"/>
    </location>
</feature>
<dbReference type="EMBL" id="LUEZ02000049">
    <property type="protein sequence ID" value="RDB22702.1"/>
    <property type="molecule type" value="Genomic_DNA"/>
</dbReference>
<name>A0A369JMX8_HYPMA</name>
<organism evidence="2 3">
    <name type="scientific">Hypsizygus marmoreus</name>
    <name type="common">White beech mushroom</name>
    <name type="synonym">Agaricus marmoreus</name>
    <dbReference type="NCBI Taxonomy" id="39966"/>
    <lineage>
        <taxon>Eukaryota</taxon>
        <taxon>Fungi</taxon>
        <taxon>Dikarya</taxon>
        <taxon>Basidiomycota</taxon>
        <taxon>Agaricomycotina</taxon>
        <taxon>Agaricomycetes</taxon>
        <taxon>Agaricomycetidae</taxon>
        <taxon>Agaricales</taxon>
        <taxon>Tricholomatineae</taxon>
        <taxon>Lyophyllaceae</taxon>
        <taxon>Hypsizygus</taxon>
    </lineage>
</organism>
<feature type="region of interest" description="Disordered" evidence="1">
    <location>
        <begin position="1319"/>
        <end position="1351"/>
    </location>
</feature>
<feature type="compositionally biased region" description="Polar residues" evidence="1">
    <location>
        <begin position="603"/>
        <end position="613"/>
    </location>
</feature>
<keyword evidence="3" id="KW-1185">Reference proteome</keyword>